<sequence length="160" mass="19054">MQNNIFQIYLAGGMQNLSFTKQNEWREKIRKSLISRCKKTCADTKPMNIINPVDYYNFKEKLFDTEKEVMRFDTNFVRNSDLVIVNANDPKSIGTSMEIAIAYEHHIPVLILNKDIEPLHAWWIEMSDRVFRDSDSLCDYVTDFYLTMKHYNWEHNVTMK</sequence>
<evidence type="ECO:0000313" key="1">
    <source>
        <dbReference type="EMBL" id="DAE32283.1"/>
    </source>
</evidence>
<dbReference type="Gene3D" id="3.40.50.450">
    <property type="match status" value="1"/>
</dbReference>
<accession>A0A8S5RM89</accession>
<dbReference type="EMBL" id="BK059120">
    <property type="protein sequence ID" value="DAE32283.1"/>
    <property type="molecule type" value="Genomic_DNA"/>
</dbReference>
<name>A0A8S5RM89_9VIRU</name>
<protein>
    <submittedName>
        <fullName evidence="1">Nucleoside 2-deoxyribosyltransferase</fullName>
    </submittedName>
</protein>
<reference evidence="1" key="1">
    <citation type="journal article" date="2021" name="Proc. Natl. Acad. Sci. U.S.A.">
        <title>A Catalog of Tens of Thousands of Viruses from Human Metagenomes Reveals Hidden Associations with Chronic Diseases.</title>
        <authorList>
            <person name="Tisza M.J."/>
            <person name="Buck C.B."/>
        </authorList>
    </citation>
    <scope>NUCLEOTIDE SEQUENCE</scope>
    <source>
        <strain evidence="1">CtviY17</strain>
    </source>
</reference>
<dbReference type="SUPFAM" id="SSF52309">
    <property type="entry name" value="N-(deoxy)ribosyltransferase-like"/>
    <property type="match status" value="1"/>
</dbReference>
<dbReference type="InterPro" id="IPR007710">
    <property type="entry name" value="Nucleoside_deoxyribTrfase"/>
</dbReference>
<organism evidence="1">
    <name type="scientific">virus sp. ctviY17</name>
    <dbReference type="NCBI Taxonomy" id="2825828"/>
    <lineage>
        <taxon>Viruses</taxon>
    </lineage>
</organism>
<proteinExistence type="predicted"/>
<dbReference type="Pfam" id="PF05014">
    <property type="entry name" value="Nuc_deoxyrib_tr"/>
    <property type="match status" value="1"/>
</dbReference>